<protein>
    <submittedName>
        <fullName evidence="1">Uncharacterized protein</fullName>
    </submittedName>
</protein>
<sequence length="439" mass="47224">MAETAVDVSGQIDFGARFYFDDGLYAGQDAAGGQFFMGATLNAEMDAGPGRFTFQIKGREDTDGARSILNLKRAYYTQVFDNWDLLIGVNTENWGVADSHSVLNVINPRDETDMIYGGEFIGTPMINANVPTAAGTFSAYALLGFVQPNLPDAASRQRALWPTAESRAYYQEGDGRNFDFAFRWTKTLSVGGGGLDLAASYFNGTSRSPLALPGCITSVGPVTEAICSAVNDAIVGAFEGGFPAASDPQDLFDALDTLPEGVVDAAMALASGLPAVGFVPYYQKVQHGGLSAVYVHGDAQLRGELAYTVPSGEDGFFAGVVGGDYTFSGIGRTGASLTLVAEYLWHDRSTRHPGSIFDNDVFLGANFLLNDTRDTRFRIGGFHDLDTQAQLFQLSASTRVNDSTRIELNAMHVEADGWSDPLSFIDNDNFVELKISTYF</sequence>
<dbReference type="RefSeq" id="WP_275568017.1">
    <property type="nucleotide sequence ID" value="NZ_JARGYC010000036.1"/>
</dbReference>
<reference evidence="1" key="1">
    <citation type="submission" date="2023-03" db="EMBL/GenBank/DDBJ databases">
        <title>Multiphase analysis and comparison of six strains from genera Psychromarinibacter, Lutimaribacter, and Maritimibacter, including a novel species: Psychromarinibacter sediminicola sp. nov.</title>
        <authorList>
            <person name="Wang Y.-H."/>
            <person name="Ye M.-Q."/>
            <person name="Du Z.-J."/>
        </authorList>
    </citation>
    <scope>NUCLEOTIDE SEQUENCE</scope>
    <source>
        <strain evidence="1">C21-152</strain>
    </source>
</reference>
<evidence type="ECO:0000313" key="2">
    <source>
        <dbReference type="Proteomes" id="UP001220964"/>
    </source>
</evidence>
<dbReference type="EMBL" id="JARGYC010000036">
    <property type="protein sequence ID" value="MDF0601877.1"/>
    <property type="molecule type" value="Genomic_DNA"/>
</dbReference>
<name>A0AAE3NWE8_9RHOB</name>
<evidence type="ECO:0000313" key="1">
    <source>
        <dbReference type="EMBL" id="MDF0601877.1"/>
    </source>
</evidence>
<dbReference type="AlphaFoldDB" id="A0AAE3NWE8"/>
<accession>A0AAE3NWE8</accession>
<keyword evidence="2" id="KW-1185">Reference proteome</keyword>
<comment type="caution">
    <text evidence="1">The sequence shown here is derived from an EMBL/GenBank/DDBJ whole genome shotgun (WGS) entry which is preliminary data.</text>
</comment>
<gene>
    <name evidence="1" type="ORF">P1J78_14115</name>
</gene>
<dbReference type="Proteomes" id="UP001220964">
    <property type="component" value="Unassembled WGS sequence"/>
</dbReference>
<organism evidence="1 2">
    <name type="scientific">Psychromarinibacter sediminicola</name>
    <dbReference type="NCBI Taxonomy" id="3033385"/>
    <lineage>
        <taxon>Bacteria</taxon>
        <taxon>Pseudomonadati</taxon>
        <taxon>Pseudomonadota</taxon>
        <taxon>Alphaproteobacteria</taxon>
        <taxon>Rhodobacterales</taxon>
        <taxon>Paracoccaceae</taxon>
        <taxon>Psychromarinibacter</taxon>
    </lineage>
</organism>
<proteinExistence type="predicted"/>